<dbReference type="InterPro" id="IPR016032">
    <property type="entry name" value="Sig_transdc_resp-reg_C-effctor"/>
</dbReference>
<dbReference type="SUPFAM" id="SSF75516">
    <property type="entry name" value="Pheromone-binding domain of LuxR-like quorum-sensing transcription factors"/>
    <property type="match status" value="1"/>
</dbReference>
<evidence type="ECO:0000256" key="3">
    <source>
        <dbReference type="ARBA" id="ARBA00023163"/>
    </source>
</evidence>
<dbReference type="Gene3D" id="3.30.450.80">
    <property type="entry name" value="Transcription factor LuxR-like, autoinducer-binding domain"/>
    <property type="match status" value="1"/>
</dbReference>
<dbReference type="Pfam" id="PF00196">
    <property type="entry name" value="GerE"/>
    <property type="match status" value="1"/>
</dbReference>
<organism evidence="5 6">
    <name type="scientific">Thalassotalea euphylliae</name>
    <dbReference type="NCBI Taxonomy" id="1655234"/>
    <lineage>
        <taxon>Bacteria</taxon>
        <taxon>Pseudomonadati</taxon>
        <taxon>Pseudomonadota</taxon>
        <taxon>Gammaproteobacteria</taxon>
        <taxon>Alteromonadales</taxon>
        <taxon>Colwelliaceae</taxon>
        <taxon>Thalassotalea</taxon>
    </lineage>
</organism>
<dbReference type="Gene3D" id="1.10.10.10">
    <property type="entry name" value="Winged helix-like DNA-binding domain superfamily/Winged helix DNA-binding domain"/>
    <property type="match status" value="1"/>
</dbReference>
<evidence type="ECO:0000313" key="6">
    <source>
        <dbReference type="Proteomes" id="UP000256899"/>
    </source>
</evidence>
<dbReference type="InterPro" id="IPR036388">
    <property type="entry name" value="WH-like_DNA-bd_sf"/>
</dbReference>
<evidence type="ECO:0000256" key="2">
    <source>
        <dbReference type="ARBA" id="ARBA00023125"/>
    </source>
</evidence>
<dbReference type="CDD" id="cd06170">
    <property type="entry name" value="LuxR_C_like"/>
    <property type="match status" value="1"/>
</dbReference>
<dbReference type="InterPro" id="IPR005143">
    <property type="entry name" value="TF_LuxR_autoind-bd_dom"/>
</dbReference>
<dbReference type="PROSITE" id="PS50043">
    <property type="entry name" value="HTH_LUXR_2"/>
    <property type="match status" value="1"/>
</dbReference>
<keyword evidence="3" id="KW-0804">Transcription</keyword>
<dbReference type="EMBL" id="QUOT01000001">
    <property type="protein sequence ID" value="REL30768.1"/>
    <property type="molecule type" value="Genomic_DNA"/>
</dbReference>
<keyword evidence="1" id="KW-0805">Transcription regulation</keyword>
<sequence length="236" mass="26868">MEWDDIYQLIKCQREAELVNLFEQQLIKIGIKSFGYFQFNAQHPSELNVISTYPQQWVDEYIAKNYLQLDTTIPLSVVSNSPVPWSYAKQCSNGKAQFGFWQQVKAHKLNAGASIPLSNNKLQIAGLGCAIDNEAETKWLEQYGKQLEITSTVFHQKLCALKSCPNVAIQQLKLTHREIECGKWLSNGCTYNEVGKKLNISERTARFHLENIKLKLGAKNKEQVISKLVAHQIITP</sequence>
<dbReference type="InterPro" id="IPR000792">
    <property type="entry name" value="Tscrpt_reg_LuxR_C"/>
</dbReference>
<keyword evidence="6" id="KW-1185">Reference proteome</keyword>
<keyword evidence="2" id="KW-0238">DNA-binding</keyword>
<reference evidence="6" key="1">
    <citation type="submission" date="2018-08" db="EMBL/GenBank/DDBJ databases">
        <title>Thalassotalea euphylliae genome.</title>
        <authorList>
            <person name="Summers S."/>
            <person name="Rice S.A."/>
            <person name="Freckelton M.L."/>
            <person name="Nedved B.T."/>
            <person name="Hadfield M.G."/>
        </authorList>
    </citation>
    <scope>NUCLEOTIDE SEQUENCE [LARGE SCALE GENOMIC DNA]</scope>
    <source>
        <strain evidence="6">H3</strain>
    </source>
</reference>
<protein>
    <recommendedName>
        <fullName evidence="4">HTH luxR-type domain-containing protein</fullName>
    </recommendedName>
</protein>
<dbReference type="GO" id="GO:0006355">
    <property type="term" value="P:regulation of DNA-templated transcription"/>
    <property type="evidence" value="ECO:0007669"/>
    <property type="project" value="InterPro"/>
</dbReference>
<dbReference type="Proteomes" id="UP000256899">
    <property type="component" value="Unassembled WGS sequence"/>
</dbReference>
<dbReference type="InterPro" id="IPR036693">
    <property type="entry name" value="TF_LuxR_autoind-bd_dom_sf"/>
</dbReference>
<feature type="domain" description="HTH luxR-type" evidence="4">
    <location>
        <begin position="167"/>
        <end position="232"/>
    </location>
</feature>
<evidence type="ECO:0000259" key="4">
    <source>
        <dbReference type="PROSITE" id="PS50043"/>
    </source>
</evidence>
<dbReference type="PRINTS" id="PR00038">
    <property type="entry name" value="HTHLUXR"/>
</dbReference>
<name>A0A3E0U1F9_9GAMM</name>
<evidence type="ECO:0000256" key="1">
    <source>
        <dbReference type="ARBA" id="ARBA00023015"/>
    </source>
</evidence>
<dbReference type="PANTHER" id="PTHR44688">
    <property type="entry name" value="DNA-BINDING TRANSCRIPTIONAL ACTIVATOR DEVR_DOSR"/>
    <property type="match status" value="1"/>
</dbReference>
<gene>
    <name evidence="5" type="ORF">DXX94_08580</name>
</gene>
<dbReference type="SMART" id="SM00421">
    <property type="entry name" value="HTH_LUXR"/>
    <property type="match status" value="1"/>
</dbReference>
<dbReference type="RefSeq" id="WP_116015203.1">
    <property type="nucleotide sequence ID" value="NZ_QUOT01000001.1"/>
</dbReference>
<dbReference type="PANTHER" id="PTHR44688:SF16">
    <property type="entry name" value="DNA-BINDING TRANSCRIPTIONAL ACTIVATOR DEVR_DOSR"/>
    <property type="match status" value="1"/>
</dbReference>
<dbReference type="SUPFAM" id="SSF46894">
    <property type="entry name" value="C-terminal effector domain of the bipartite response regulators"/>
    <property type="match status" value="1"/>
</dbReference>
<dbReference type="GO" id="GO:0003677">
    <property type="term" value="F:DNA binding"/>
    <property type="evidence" value="ECO:0007669"/>
    <property type="project" value="UniProtKB-KW"/>
</dbReference>
<proteinExistence type="predicted"/>
<comment type="caution">
    <text evidence="5">The sequence shown here is derived from an EMBL/GenBank/DDBJ whole genome shotgun (WGS) entry which is preliminary data.</text>
</comment>
<accession>A0A3E0U1F9</accession>
<evidence type="ECO:0000313" key="5">
    <source>
        <dbReference type="EMBL" id="REL30768.1"/>
    </source>
</evidence>
<dbReference type="Pfam" id="PF03472">
    <property type="entry name" value="Autoind_bind"/>
    <property type="match status" value="1"/>
</dbReference>
<dbReference type="AlphaFoldDB" id="A0A3E0U1F9"/>